<proteinExistence type="predicted"/>
<dbReference type="PANTHER" id="PTHR30146">
    <property type="entry name" value="LACI-RELATED TRANSCRIPTIONAL REPRESSOR"/>
    <property type="match status" value="1"/>
</dbReference>
<evidence type="ECO:0000259" key="4">
    <source>
        <dbReference type="PROSITE" id="PS50932"/>
    </source>
</evidence>
<keyword evidence="6" id="KW-1185">Reference proteome</keyword>
<dbReference type="InterPro" id="IPR028082">
    <property type="entry name" value="Peripla_BP_I"/>
</dbReference>
<dbReference type="Proteomes" id="UP000184016">
    <property type="component" value="Unassembled WGS sequence"/>
</dbReference>
<keyword evidence="1" id="KW-0805">Transcription regulation</keyword>
<dbReference type="SUPFAM" id="SSF47413">
    <property type="entry name" value="lambda repressor-like DNA-binding domains"/>
    <property type="match status" value="1"/>
</dbReference>
<dbReference type="EMBL" id="FRAF01000006">
    <property type="protein sequence ID" value="SHJ94017.1"/>
    <property type="molecule type" value="Genomic_DNA"/>
</dbReference>
<protein>
    <submittedName>
        <fullName evidence="5">Transcriptional regulator, LacI family</fullName>
    </submittedName>
</protein>
<dbReference type="PROSITE" id="PS50932">
    <property type="entry name" value="HTH_LACI_2"/>
    <property type="match status" value="1"/>
</dbReference>
<dbReference type="GO" id="GO:0003700">
    <property type="term" value="F:DNA-binding transcription factor activity"/>
    <property type="evidence" value="ECO:0007669"/>
    <property type="project" value="TreeGrafter"/>
</dbReference>
<dbReference type="OrthoDB" id="1639518at2"/>
<dbReference type="RefSeq" id="WP_072873382.1">
    <property type="nucleotide sequence ID" value="NZ_FRAF01000006.1"/>
</dbReference>
<keyword evidence="3" id="KW-0804">Transcription</keyword>
<dbReference type="PROSITE" id="PS00356">
    <property type="entry name" value="HTH_LACI_1"/>
    <property type="match status" value="1"/>
</dbReference>
<reference evidence="6" key="1">
    <citation type="submission" date="2016-11" db="EMBL/GenBank/DDBJ databases">
        <authorList>
            <person name="Varghese N."/>
            <person name="Submissions S."/>
        </authorList>
    </citation>
    <scope>NUCLEOTIDE SEQUENCE [LARGE SCALE GENOMIC DNA]</scope>
    <source>
        <strain evidence="6">USBA-503</strain>
    </source>
</reference>
<dbReference type="Gene3D" id="1.10.260.40">
    <property type="entry name" value="lambda repressor-like DNA-binding domains"/>
    <property type="match status" value="1"/>
</dbReference>
<feature type="domain" description="HTH lacI-type" evidence="4">
    <location>
        <begin position="7"/>
        <end position="62"/>
    </location>
</feature>
<dbReference type="STRING" id="1830138.SAMN05443507_10615"/>
<dbReference type="InterPro" id="IPR000843">
    <property type="entry name" value="HTH_LacI"/>
</dbReference>
<sequence length="340" mass="38670">MVNFKRVTIEDVAREAQVSITTVSRYLNGHYEYMSEKTRMKIANIIQRLEYRPNIMAQGLKANRTKQIAVVVVNISYPFCASVIRSLSEVMAPAGYGLLVFDSNGDKQRERDFLLSLRSQNVDGIVIQTNGANADLLQNISKELALVMIDRRIDIANAANVVTNNEQVSYDVTHYLFTTGYENVIYVTEMENGVSTREERLRGYRNACLKAKRQEWIERLDKSNEESYFHTAERIRKNMNGQSFAIYTANGLLMLRLYPWLQKLGIQTPNPMGLATFDDPDWASVTTPPLTSIRQPTEEMGRLAAKLILEKVETGSTENMPVLQILPSELIIRDSTMLKD</sequence>
<evidence type="ECO:0000256" key="2">
    <source>
        <dbReference type="ARBA" id="ARBA00023125"/>
    </source>
</evidence>
<dbReference type="CDD" id="cd06283">
    <property type="entry name" value="PBP1_RegR_EndR_KdgR-like"/>
    <property type="match status" value="1"/>
</dbReference>
<dbReference type="PANTHER" id="PTHR30146:SF145">
    <property type="entry name" value="RIBOSE OPERON REPRESSOR"/>
    <property type="match status" value="1"/>
</dbReference>
<gene>
    <name evidence="5" type="ORF">SAMN05443507_10615</name>
</gene>
<dbReference type="GO" id="GO:0000976">
    <property type="term" value="F:transcription cis-regulatory region binding"/>
    <property type="evidence" value="ECO:0007669"/>
    <property type="project" value="TreeGrafter"/>
</dbReference>
<organism evidence="5 6">
    <name type="scientific">Alicyclobacillus tolerans</name>
    <dbReference type="NCBI Taxonomy" id="90970"/>
    <lineage>
        <taxon>Bacteria</taxon>
        <taxon>Bacillati</taxon>
        <taxon>Bacillota</taxon>
        <taxon>Bacilli</taxon>
        <taxon>Bacillales</taxon>
        <taxon>Alicyclobacillaceae</taxon>
        <taxon>Alicyclobacillus</taxon>
    </lineage>
</organism>
<evidence type="ECO:0000313" key="6">
    <source>
        <dbReference type="Proteomes" id="UP000184016"/>
    </source>
</evidence>
<evidence type="ECO:0000313" key="5">
    <source>
        <dbReference type="EMBL" id="SHJ94017.1"/>
    </source>
</evidence>
<dbReference type="AlphaFoldDB" id="A0A1M6NEB9"/>
<evidence type="ECO:0000256" key="1">
    <source>
        <dbReference type="ARBA" id="ARBA00023015"/>
    </source>
</evidence>
<dbReference type="SUPFAM" id="SSF53822">
    <property type="entry name" value="Periplasmic binding protein-like I"/>
    <property type="match status" value="1"/>
</dbReference>
<keyword evidence="2" id="KW-0238">DNA-binding</keyword>
<evidence type="ECO:0000256" key="3">
    <source>
        <dbReference type="ARBA" id="ARBA00023163"/>
    </source>
</evidence>
<accession>A0A1M6NEB9</accession>
<dbReference type="Pfam" id="PF13377">
    <property type="entry name" value="Peripla_BP_3"/>
    <property type="match status" value="1"/>
</dbReference>
<dbReference type="Pfam" id="PF00356">
    <property type="entry name" value="LacI"/>
    <property type="match status" value="1"/>
</dbReference>
<name>A0A1M6NEB9_9BACL</name>
<dbReference type="CDD" id="cd01392">
    <property type="entry name" value="HTH_LacI"/>
    <property type="match status" value="1"/>
</dbReference>
<dbReference type="Gene3D" id="3.40.50.2300">
    <property type="match status" value="2"/>
</dbReference>
<dbReference type="SMART" id="SM00354">
    <property type="entry name" value="HTH_LACI"/>
    <property type="match status" value="1"/>
</dbReference>
<dbReference type="InterPro" id="IPR046335">
    <property type="entry name" value="LacI/GalR-like_sensor"/>
</dbReference>
<dbReference type="InterPro" id="IPR010982">
    <property type="entry name" value="Lambda_DNA-bd_dom_sf"/>
</dbReference>